<evidence type="ECO:0000259" key="3">
    <source>
        <dbReference type="Pfam" id="PF08327"/>
    </source>
</evidence>
<dbReference type="CDD" id="cd08899">
    <property type="entry name" value="SRPBCC_CalC_Aha1-like_6"/>
    <property type="match status" value="1"/>
</dbReference>
<dbReference type="Proteomes" id="UP001596512">
    <property type="component" value="Unassembled WGS sequence"/>
</dbReference>
<dbReference type="EMBL" id="JBHTEY010000004">
    <property type="protein sequence ID" value="MFC7613935.1"/>
    <property type="molecule type" value="Genomic_DNA"/>
</dbReference>
<evidence type="ECO:0000256" key="2">
    <source>
        <dbReference type="SAM" id="MobiDB-lite"/>
    </source>
</evidence>
<protein>
    <submittedName>
        <fullName evidence="4">SRPBCC family protein</fullName>
    </submittedName>
</protein>
<evidence type="ECO:0000313" key="5">
    <source>
        <dbReference type="Proteomes" id="UP001596512"/>
    </source>
</evidence>
<comment type="caution">
    <text evidence="4">The sequence shown here is derived from an EMBL/GenBank/DDBJ whole genome shotgun (WGS) entry which is preliminary data.</text>
</comment>
<sequence>MIDVDHQISAVSRSLGTRTIAAGEARVLSISQTYKADVADVFDAVTSPERLPRWFLPVSGDLSLGGRYQFEGNAGGVIERCDPPTGFAATWEFGGEVSWIEVTITEEGDGARLTLEHIAHVTDEMWAQYGPGAVGIGWDGALSGLARHLAGAGPVDMAEVEAWSASPEGKRFYRETSARWAEASIAAAPRRRRPGPPPTGSPRSTRQSRRSGLGPRGCGRRGPRSRSPGRRRWC</sequence>
<accession>A0ABW2TJN2</accession>
<dbReference type="Pfam" id="PF08327">
    <property type="entry name" value="AHSA1"/>
    <property type="match status" value="1"/>
</dbReference>
<dbReference type="InterPro" id="IPR023393">
    <property type="entry name" value="START-like_dom_sf"/>
</dbReference>
<dbReference type="SUPFAM" id="SSF55961">
    <property type="entry name" value="Bet v1-like"/>
    <property type="match status" value="1"/>
</dbReference>
<feature type="compositionally biased region" description="Basic residues" evidence="2">
    <location>
        <begin position="218"/>
        <end position="234"/>
    </location>
</feature>
<dbReference type="InterPro" id="IPR013538">
    <property type="entry name" value="ASHA1/2-like_C"/>
</dbReference>
<dbReference type="Gene3D" id="3.30.530.20">
    <property type="match status" value="1"/>
</dbReference>
<proteinExistence type="inferred from homology"/>
<keyword evidence="5" id="KW-1185">Reference proteome</keyword>
<feature type="region of interest" description="Disordered" evidence="2">
    <location>
        <begin position="183"/>
        <end position="234"/>
    </location>
</feature>
<feature type="compositionally biased region" description="Low complexity" evidence="2">
    <location>
        <begin position="201"/>
        <end position="213"/>
    </location>
</feature>
<name>A0ABW2TJN2_9PSEU</name>
<gene>
    <name evidence="4" type="ORF">ACFQV2_10615</name>
</gene>
<organism evidence="4 5">
    <name type="scientific">Actinokineospora soli</name>
    <dbReference type="NCBI Taxonomy" id="1048753"/>
    <lineage>
        <taxon>Bacteria</taxon>
        <taxon>Bacillati</taxon>
        <taxon>Actinomycetota</taxon>
        <taxon>Actinomycetes</taxon>
        <taxon>Pseudonocardiales</taxon>
        <taxon>Pseudonocardiaceae</taxon>
        <taxon>Actinokineospora</taxon>
    </lineage>
</organism>
<comment type="similarity">
    <text evidence="1">Belongs to the AHA1 family.</text>
</comment>
<feature type="domain" description="Activator of Hsp90 ATPase homologue 1/2-like C-terminal" evidence="3">
    <location>
        <begin position="36"/>
        <end position="149"/>
    </location>
</feature>
<evidence type="ECO:0000313" key="4">
    <source>
        <dbReference type="EMBL" id="MFC7613935.1"/>
    </source>
</evidence>
<evidence type="ECO:0000256" key="1">
    <source>
        <dbReference type="ARBA" id="ARBA00006817"/>
    </source>
</evidence>
<reference evidence="5" key="1">
    <citation type="journal article" date="2019" name="Int. J. Syst. Evol. Microbiol.">
        <title>The Global Catalogue of Microorganisms (GCM) 10K type strain sequencing project: providing services to taxonomists for standard genome sequencing and annotation.</title>
        <authorList>
            <consortium name="The Broad Institute Genomics Platform"/>
            <consortium name="The Broad Institute Genome Sequencing Center for Infectious Disease"/>
            <person name="Wu L."/>
            <person name="Ma J."/>
        </authorList>
    </citation>
    <scope>NUCLEOTIDE SEQUENCE [LARGE SCALE GENOMIC DNA]</scope>
    <source>
        <strain evidence="5">JCM 17695</strain>
    </source>
</reference>